<evidence type="ECO:0000313" key="2">
    <source>
        <dbReference type="Proteomes" id="UP001154282"/>
    </source>
</evidence>
<dbReference type="EMBL" id="CAMGYJ010000005">
    <property type="protein sequence ID" value="CAI0419814.1"/>
    <property type="molecule type" value="Genomic_DNA"/>
</dbReference>
<dbReference type="Proteomes" id="UP001154282">
    <property type="component" value="Unassembled WGS sequence"/>
</dbReference>
<sequence>MMSGGGELGSMTPVMMTGAGCELSESKKPAAEPKWKGKNLYLTSLINTSIWGIKAFEDNPDTGKVNQLDVILPTIICKLNLHKDCALPIGMGIVKFNKKVHMVGGEFTDLNPTEAGSSFLGSNQFQSSEKVYEFDPTDKCFREVPDYALPLPMPQPIVANIMGKVYVLHGDHFCNEHGRPEKPSLAFQVLEFNHHSGSYYWETLPPPAFYTEGSPEYSCYCKHKLGVIGHRLFIYTHYGTHIFDVKKQLWDYGKGDLWPLRGLPTATTLSSMVTSSGPYLKKTKIADIGHGQDRYFIVVGCDYLHNDDRVFATVVNDEGVMSDIQWLPNPFPDEYYPFEEIKVIELLEDDEQEDGHLSNIFCVVYVSVVAVSLKKSVFRVSLLSPMVVVESTDRKPYLCREDKKEGKGEDEFLEVENLETRCYSMEGVVNPFLIDAFFL</sequence>
<evidence type="ECO:0000313" key="1">
    <source>
        <dbReference type="EMBL" id="CAI0419814.1"/>
    </source>
</evidence>
<organism evidence="1 2">
    <name type="scientific">Linum tenue</name>
    <dbReference type="NCBI Taxonomy" id="586396"/>
    <lineage>
        <taxon>Eukaryota</taxon>
        <taxon>Viridiplantae</taxon>
        <taxon>Streptophyta</taxon>
        <taxon>Embryophyta</taxon>
        <taxon>Tracheophyta</taxon>
        <taxon>Spermatophyta</taxon>
        <taxon>Magnoliopsida</taxon>
        <taxon>eudicotyledons</taxon>
        <taxon>Gunneridae</taxon>
        <taxon>Pentapetalae</taxon>
        <taxon>rosids</taxon>
        <taxon>fabids</taxon>
        <taxon>Malpighiales</taxon>
        <taxon>Linaceae</taxon>
        <taxon>Linum</taxon>
    </lineage>
</organism>
<dbReference type="Pfam" id="PF07893">
    <property type="entry name" value="DUF1668"/>
    <property type="match status" value="1"/>
</dbReference>
<protein>
    <submittedName>
        <fullName evidence="1">Uncharacterized protein</fullName>
    </submittedName>
</protein>
<name>A0AAV0KBU4_9ROSI</name>
<dbReference type="SUPFAM" id="SSF117281">
    <property type="entry name" value="Kelch motif"/>
    <property type="match status" value="1"/>
</dbReference>
<gene>
    <name evidence="1" type="ORF">LITE_LOCUS18143</name>
</gene>
<dbReference type="InterPro" id="IPR015915">
    <property type="entry name" value="Kelch-typ_b-propeller"/>
</dbReference>
<keyword evidence="2" id="KW-1185">Reference proteome</keyword>
<comment type="caution">
    <text evidence="1">The sequence shown here is derived from an EMBL/GenBank/DDBJ whole genome shotgun (WGS) entry which is preliminary data.</text>
</comment>
<dbReference type="Gene3D" id="2.120.10.80">
    <property type="entry name" value="Kelch-type beta propeller"/>
    <property type="match status" value="1"/>
</dbReference>
<reference evidence="1" key="1">
    <citation type="submission" date="2022-08" db="EMBL/GenBank/DDBJ databases">
        <authorList>
            <person name="Gutierrez-Valencia J."/>
        </authorList>
    </citation>
    <scope>NUCLEOTIDE SEQUENCE</scope>
</reference>
<accession>A0AAV0KBU4</accession>
<dbReference type="AlphaFoldDB" id="A0AAV0KBU4"/>
<dbReference type="InterPro" id="IPR012871">
    <property type="entry name" value="DUF1668_ORYSA"/>
</dbReference>
<proteinExistence type="predicted"/>